<evidence type="ECO:0000256" key="7">
    <source>
        <dbReference type="SAM" id="MobiDB-lite"/>
    </source>
</evidence>
<organism evidence="9 10">
    <name type="scientific">Tenebrio molitor</name>
    <name type="common">Yellow mealworm beetle</name>
    <dbReference type="NCBI Taxonomy" id="7067"/>
    <lineage>
        <taxon>Eukaryota</taxon>
        <taxon>Metazoa</taxon>
        <taxon>Ecdysozoa</taxon>
        <taxon>Arthropoda</taxon>
        <taxon>Hexapoda</taxon>
        <taxon>Insecta</taxon>
        <taxon>Pterygota</taxon>
        <taxon>Neoptera</taxon>
        <taxon>Endopterygota</taxon>
        <taxon>Coleoptera</taxon>
        <taxon>Polyphaga</taxon>
        <taxon>Cucujiformia</taxon>
        <taxon>Tenebrionidae</taxon>
        <taxon>Tenebrio</taxon>
    </lineage>
</organism>
<gene>
    <name evidence="9" type="ORF">GEV33_005638</name>
</gene>
<dbReference type="InterPro" id="IPR028002">
    <property type="entry name" value="Myb_DNA-bind_5"/>
</dbReference>
<evidence type="ECO:0000256" key="6">
    <source>
        <dbReference type="PROSITE-ProRule" id="PRU00047"/>
    </source>
</evidence>
<reference evidence="9" key="2">
    <citation type="submission" date="2021-08" db="EMBL/GenBank/DDBJ databases">
        <authorList>
            <person name="Eriksson T."/>
        </authorList>
    </citation>
    <scope>NUCLEOTIDE SEQUENCE</scope>
    <source>
        <strain evidence="9">Stoneville</strain>
        <tissue evidence="9">Whole head</tissue>
    </source>
</reference>
<dbReference type="Pfam" id="PF03732">
    <property type="entry name" value="Retrotrans_gag"/>
    <property type="match status" value="1"/>
</dbReference>
<keyword evidence="10" id="KW-1185">Reference proteome</keyword>
<keyword evidence="3" id="KW-0805">Transcription regulation</keyword>
<evidence type="ECO:0000256" key="3">
    <source>
        <dbReference type="ARBA" id="ARBA00023015"/>
    </source>
</evidence>
<keyword evidence="6" id="KW-0863">Zinc-finger</keyword>
<evidence type="ECO:0000256" key="2">
    <source>
        <dbReference type="ARBA" id="ARBA00016807"/>
    </source>
</evidence>
<feature type="region of interest" description="Disordered" evidence="7">
    <location>
        <begin position="374"/>
        <end position="395"/>
    </location>
</feature>
<feature type="compositionally biased region" description="Basic and acidic residues" evidence="7">
    <location>
        <begin position="712"/>
        <end position="721"/>
    </location>
</feature>
<dbReference type="PROSITE" id="PS50158">
    <property type="entry name" value="ZF_CCHC"/>
    <property type="match status" value="1"/>
</dbReference>
<dbReference type="SUPFAM" id="SSF57756">
    <property type="entry name" value="Retrovirus zinc finger-like domains"/>
    <property type="match status" value="1"/>
</dbReference>
<dbReference type="InterPro" id="IPR001878">
    <property type="entry name" value="Znf_CCHC"/>
</dbReference>
<proteinExistence type="predicted"/>
<feature type="region of interest" description="Disordered" evidence="7">
    <location>
        <begin position="701"/>
        <end position="731"/>
    </location>
</feature>
<dbReference type="GO" id="GO:0003676">
    <property type="term" value="F:nucleic acid binding"/>
    <property type="evidence" value="ECO:0007669"/>
    <property type="project" value="InterPro"/>
</dbReference>
<dbReference type="Proteomes" id="UP000719412">
    <property type="component" value="Unassembled WGS sequence"/>
</dbReference>
<dbReference type="InterPro" id="IPR036875">
    <property type="entry name" value="Znf_CCHC_sf"/>
</dbReference>
<keyword evidence="4" id="KW-0804">Transcription</keyword>
<accession>A0A8J6HMV8</accession>
<keyword evidence="6" id="KW-0862">Zinc</keyword>
<dbReference type="Gene3D" id="4.10.60.10">
    <property type="entry name" value="Zinc finger, CCHC-type"/>
    <property type="match status" value="1"/>
</dbReference>
<keyword evidence="6" id="KW-0479">Metal-binding</keyword>
<dbReference type="GO" id="GO:0005634">
    <property type="term" value="C:nucleus"/>
    <property type="evidence" value="ECO:0007669"/>
    <property type="project" value="TreeGrafter"/>
</dbReference>
<name>A0A8J6HMV8_TENMO</name>
<dbReference type="InterPro" id="IPR005162">
    <property type="entry name" value="Retrotrans_gag_dom"/>
</dbReference>
<comment type="caution">
    <text evidence="9">The sequence shown here is derived from an EMBL/GenBank/DDBJ whole genome shotgun (WGS) entry which is preliminary data.</text>
</comment>
<evidence type="ECO:0000259" key="8">
    <source>
        <dbReference type="PROSITE" id="PS50158"/>
    </source>
</evidence>
<dbReference type="AlphaFoldDB" id="A0A8J6HMV8"/>
<reference evidence="9" key="1">
    <citation type="journal article" date="2020" name="J Insects Food Feed">
        <title>The yellow mealworm (Tenebrio molitor) genome: a resource for the emerging insects as food and feed industry.</title>
        <authorList>
            <person name="Eriksson T."/>
            <person name="Andere A."/>
            <person name="Kelstrup H."/>
            <person name="Emery V."/>
            <person name="Picard C."/>
        </authorList>
    </citation>
    <scope>NUCLEOTIDE SEQUENCE</scope>
    <source>
        <strain evidence="9">Stoneville</strain>
        <tissue evidence="9">Whole head</tissue>
    </source>
</reference>
<evidence type="ECO:0000256" key="4">
    <source>
        <dbReference type="ARBA" id="ARBA00023163"/>
    </source>
</evidence>
<dbReference type="PANTHER" id="PTHR23098:SF16">
    <property type="entry name" value="REGULATORY PROTEIN ZESTE"/>
    <property type="match status" value="1"/>
</dbReference>
<comment type="subunit">
    <text evidence="1">Self-associates forming complexes of several hundred monomers.</text>
</comment>
<dbReference type="EMBL" id="JABDTM020020211">
    <property type="protein sequence ID" value="KAH0817153.1"/>
    <property type="molecule type" value="Genomic_DNA"/>
</dbReference>
<comment type="function">
    <text evidence="5">Involved in transvection phenomena (= synapsis-dependent gene expression), where the synaptic pairing of chromosomes carrying genes with which zeste interacts influences the expression of these genes. Zeste binds to DNA and stimulates transcription from a nearby promoter.</text>
</comment>
<evidence type="ECO:0000313" key="10">
    <source>
        <dbReference type="Proteomes" id="UP000719412"/>
    </source>
</evidence>
<dbReference type="InterPro" id="IPR001969">
    <property type="entry name" value="Aspartic_peptidase_AS"/>
</dbReference>
<evidence type="ECO:0000256" key="5">
    <source>
        <dbReference type="ARBA" id="ARBA00025466"/>
    </source>
</evidence>
<feature type="domain" description="CCHC-type" evidence="8">
    <location>
        <begin position="732"/>
        <end position="746"/>
    </location>
</feature>
<protein>
    <recommendedName>
        <fullName evidence="2">Regulatory protein zeste</fullName>
    </recommendedName>
</protein>
<evidence type="ECO:0000256" key="1">
    <source>
        <dbReference type="ARBA" id="ARBA00011764"/>
    </source>
</evidence>
<dbReference type="GO" id="GO:0008270">
    <property type="term" value="F:zinc ion binding"/>
    <property type="evidence" value="ECO:0007669"/>
    <property type="project" value="UniProtKB-KW"/>
</dbReference>
<feature type="region of interest" description="Disordered" evidence="7">
    <location>
        <begin position="502"/>
        <end position="523"/>
    </location>
</feature>
<dbReference type="PANTHER" id="PTHR23098">
    <property type="entry name" value="AGAP001331-PA-RELATED"/>
    <property type="match status" value="1"/>
</dbReference>
<evidence type="ECO:0000313" key="9">
    <source>
        <dbReference type="EMBL" id="KAH0817153.1"/>
    </source>
</evidence>
<dbReference type="Pfam" id="PF13873">
    <property type="entry name" value="Myb_DNA-bind_5"/>
    <property type="match status" value="1"/>
</dbReference>
<sequence length="1172" mass="131492">MEKEAEWQQVVDAVNARAPTVRTAAELRNKFKDPKTRTKHRVNAIKREGRKTGGCQNEANTPLSAVDAKLAQFIVPDNSLGKALSRSKRKIFAGLKRYASFIERVKEPPRSSPTDIRDPAAKRFPCGTNRSLRIEITLPFRPSRRKTTGSNSTPTTNLYQVARNHTINQLRGPLADSSPPSSSEQNLYEKVIGLGSWPLEDDRRLERQPRGLVGVVISGGAHTGTASVPVVLTSTGSAERRTGLDPQEKASTSRRVNTCGVWKKKRVRVMEIAITPELLLRDELVHELVVRGTVVSAERRCQIAARNEDFKILSTKLQRAVALHFSVHYADVSKVYMMLLNRFKLKLIEIRIFFRESPIKDDARTGTTQFLCARNGTKTDGNPKTHETGTHEMGKDDLSAGREGIMFDVKVNLDSDRELTRCKEIVGDIHALFSRVWDEIALRTASSKLAHLRGRLGRITTEQGVQTEDKEKLCAELDRGIEAVNSRARFLSVASNDSTRASTSGFPGVTSTPGIDQNFGSTPSRTQTNWSHVMGSWGVTFAGDRNNELAVFDFLTHIKEKCATHDISHDDLLRHVKLLLKDEALVWYRMVESRVSSWTELCERFKEEFLPIGYSDTARDKLLNYRQTEGQTIGMFLAHFEQLEGYLPQPLDFADKLTAIRRNILPYYQDRLWDKRVNSLDELYQLCRELDATKFNIDRHRTTQAVNSRSRGASEQEKPNPKNEPQTNRGPRCFRCRKQGHLAKNCSSVQTISFDCGKPGYTRTTCPDFGRDLASKIESTKATLDYLFSLSRENECPKLSVSVLSCEFVALLDSGASRVFVGQVGWRKLEELGQDRPLIGNIVNKFDLTPYQNRVLESCVRGYFDKTRDSRRLNSRGRTYECGRHVTVLPFVFVGGVRVPPKVTFTRSGGPPRGRKVPAIGVGPGRDVTRDRRWTCPFQGVRSLFAVGRMGTGPDWARDISTRYILFVESDTGWKGVTGDVSVWCDRSETTAFAQGSVLRFPAIFEVRGVLSSGRRRSLRATTDHDASSTSIREELVVWTDGTTGGSGTTVSERPHLCRSGPLVTRNSDLSGCGYTAEKGRINVSLTELYPVGSSLKTRSFTPKIHDRPDVKNCFITCWRLCAPTDNIRNSKSRRVGTTPLVTDGYKRPRRQEVPLWDRSLAADRNHSPLSA</sequence>
<feature type="compositionally biased region" description="Basic and acidic residues" evidence="7">
    <location>
        <begin position="381"/>
        <end position="395"/>
    </location>
</feature>
<dbReference type="PROSITE" id="PS00141">
    <property type="entry name" value="ASP_PROTEASE"/>
    <property type="match status" value="1"/>
</dbReference>
<dbReference type="SMART" id="SM00343">
    <property type="entry name" value="ZnF_C2HC"/>
    <property type="match status" value="1"/>
</dbReference>
<dbReference type="GO" id="GO:0006508">
    <property type="term" value="P:proteolysis"/>
    <property type="evidence" value="ECO:0007669"/>
    <property type="project" value="InterPro"/>
</dbReference>
<dbReference type="GO" id="GO:0004190">
    <property type="term" value="F:aspartic-type endopeptidase activity"/>
    <property type="evidence" value="ECO:0007669"/>
    <property type="project" value="InterPro"/>
</dbReference>